<reference evidence="1" key="1">
    <citation type="submission" date="2020-05" db="EMBL/GenBank/DDBJ databases">
        <title>Large-scale comparative analyses of tick genomes elucidate their genetic diversity and vector capacities.</title>
        <authorList>
            <person name="Jia N."/>
            <person name="Wang J."/>
            <person name="Shi W."/>
            <person name="Du L."/>
            <person name="Sun Y."/>
            <person name="Zhan W."/>
            <person name="Jiang J."/>
            <person name="Wang Q."/>
            <person name="Zhang B."/>
            <person name="Ji P."/>
            <person name="Sakyi L.B."/>
            <person name="Cui X."/>
            <person name="Yuan T."/>
            <person name="Jiang B."/>
            <person name="Yang W."/>
            <person name="Lam T.T.-Y."/>
            <person name="Chang Q."/>
            <person name="Ding S."/>
            <person name="Wang X."/>
            <person name="Zhu J."/>
            <person name="Ruan X."/>
            <person name="Zhao L."/>
            <person name="Wei J."/>
            <person name="Que T."/>
            <person name="Du C."/>
            <person name="Cheng J."/>
            <person name="Dai P."/>
            <person name="Han X."/>
            <person name="Huang E."/>
            <person name="Gao Y."/>
            <person name="Liu J."/>
            <person name="Shao H."/>
            <person name="Ye R."/>
            <person name="Li L."/>
            <person name="Wei W."/>
            <person name="Wang X."/>
            <person name="Wang C."/>
            <person name="Yang T."/>
            <person name="Huo Q."/>
            <person name="Li W."/>
            <person name="Guo W."/>
            <person name="Chen H."/>
            <person name="Zhou L."/>
            <person name="Ni X."/>
            <person name="Tian J."/>
            <person name="Zhou Y."/>
            <person name="Sheng Y."/>
            <person name="Liu T."/>
            <person name="Pan Y."/>
            <person name="Xia L."/>
            <person name="Li J."/>
            <person name="Zhao F."/>
            <person name="Cao W."/>
        </authorList>
    </citation>
    <scope>NUCLEOTIDE SEQUENCE</scope>
    <source>
        <strain evidence="1">Dsil-2018</strain>
    </source>
</reference>
<organism evidence="1 2">
    <name type="scientific">Dermacentor silvarum</name>
    <name type="common">Tick</name>
    <dbReference type="NCBI Taxonomy" id="543639"/>
    <lineage>
        <taxon>Eukaryota</taxon>
        <taxon>Metazoa</taxon>
        <taxon>Ecdysozoa</taxon>
        <taxon>Arthropoda</taxon>
        <taxon>Chelicerata</taxon>
        <taxon>Arachnida</taxon>
        <taxon>Acari</taxon>
        <taxon>Parasitiformes</taxon>
        <taxon>Ixodida</taxon>
        <taxon>Ixodoidea</taxon>
        <taxon>Ixodidae</taxon>
        <taxon>Rhipicephalinae</taxon>
        <taxon>Dermacentor</taxon>
    </lineage>
</organism>
<dbReference type="Proteomes" id="UP000821865">
    <property type="component" value="Chromosome 8"/>
</dbReference>
<comment type="caution">
    <text evidence="1">The sequence shown here is derived from an EMBL/GenBank/DDBJ whole genome shotgun (WGS) entry which is preliminary data.</text>
</comment>
<keyword evidence="2" id="KW-1185">Reference proteome</keyword>
<gene>
    <name evidence="1" type="ORF">HPB49_014286</name>
</gene>
<name>A0ACB8C9P8_DERSI</name>
<accession>A0ACB8C9P8</accession>
<evidence type="ECO:0000313" key="2">
    <source>
        <dbReference type="Proteomes" id="UP000821865"/>
    </source>
</evidence>
<proteinExistence type="predicted"/>
<sequence>MLFSRRRRQAALSLLGRQTGAYYEIGGQAGINQLGGVFVNGRPLPDYIRRRIVELALMGVRPCDISRQLLVSHGCVSKILTRFYETGSIKPGSIGGSKPKVSNPQVMRRMLRYKNDTSPSGWDVRQLLPHQPQQHQPQHQLQPDHPLGAEHGLTSSPPSASRVLRCAAECSTLASPTVDVTGGLAEPLPLAMGPYYPNPYLALQHVTTCLPTLPPQQQQQQHQQARQAQQHQQQLPLQNGIGQMTLPSTSSAMFAASSCATMTRPSTSHNSGGMLFQKKQRSRPDSNEPDSEDDLDDQDSADEQLLSRRRTGGGSKGVTSYSIEDILKKPGDSPAGRSRASHRRTAAWSSDDGSANGTSPQQPKGHSKSEQESSLEAEVTSSSADAECNGLPPAASQQQLAEQTTAAAAAAAAAAAVAAFQPQAAALALWAGAAASSPGSVGFASFPFTRFAPMMAPFPCSYFSQMAAIYPHAQPPQPSSSSVEPAIAVDSNVVADSATSPSPAAETPANTMHPKSSSLALTP</sequence>
<dbReference type="EMBL" id="CM023477">
    <property type="protein sequence ID" value="KAH7937666.1"/>
    <property type="molecule type" value="Genomic_DNA"/>
</dbReference>
<evidence type="ECO:0000313" key="1">
    <source>
        <dbReference type="EMBL" id="KAH7937666.1"/>
    </source>
</evidence>
<protein>
    <submittedName>
        <fullName evidence="1">Uncharacterized protein</fullName>
    </submittedName>
</protein>